<evidence type="ECO:0000256" key="1">
    <source>
        <dbReference type="ARBA" id="ARBA00022670"/>
    </source>
</evidence>
<keyword evidence="3" id="KW-0720">Serine protease</keyword>
<keyword evidence="7" id="KW-1185">Reference proteome</keyword>
<dbReference type="PROSITE" id="PS00134">
    <property type="entry name" value="TRYPSIN_HIS"/>
    <property type="match status" value="1"/>
</dbReference>
<name>A0A5C6MR82_9TELE</name>
<dbReference type="Proteomes" id="UP000324091">
    <property type="component" value="Chromosome 7"/>
</dbReference>
<dbReference type="EMBL" id="RHFK02000020">
    <property type="protein sequence ID" value="TWW57752.1"/>
    <property type="molecule type" value="Genomic_DNA"/>
</dbReference>
<sequence>MMQGAALELIRDRRKLPLWAVTMARFSLALLLLFICDGIEGSHIINGRESAPHSRPYMAALQLRGRLICGGALIREDFVLTAAHCQISVPYRVVLGSNSLSGNETTRQEFRSIQNFPHPDYDGHLNDIMLIKLNGRANMTDAVQLIPLKTARLPTFSKCLTAGWGDVGDNNTLAARLQEVNVTTLSERTCRRRWRNVPIARTMVCGVGESDFQGFCSGDSGGPLVCNGTMAGVVSFSGRRCGDRRTPDVYMRVSSFSDWITSVLNSDDTDRH</sequence>
<dbReference type="InterPro" id="IPR001314">
    <property type="entry name" value="Peptidase_S1A"/>
</dbReference>
<organism evidence="6 7">
    <name type="scientific">Takifugu flavidus</name>
    <name type="common">sansaifugu</name>
    <dbReference type="NCBI Taxonomy" id="433684"/>
    <lineage>
        <taxon>Eukaryota</taxon>
        <taxon>Metazoa</taxon>
        <taxon>Chordata</taxon>
        <taxon>Craniata</taxon>
        <taxon>Vertebrata</taxon>
        <taxon>Euteleostomi</taxon>
        <taxon>Actinopterygii</taxon>
        <taxon>Neopterygii</taxon>
        <taxon>Teleostei</taxon>
        <taxon>Neoteleostei</taxon>
        <taxon>Acanthomorphata</taxon>
        <taxon>Eupercaria</taxon>
        <taxon>Tetraodontiformes</taxon>
        <taxon>Tetradontoidea</taxon>
        <taxon>Tetraodontidae</taxon>
        <taxon>Takifugu</taxon>
    </lineage>
</organism>
<feature type="domain" description="Peptidase S1" evidence="5">
    <location>
        <begin position="44"/>
        <end position="265"/>
    </location>
</feature>
<dbReference type="GO" id="GO:0006508">
    <property type="term" value="P:proteolysis"/>
    <property type="evidence" value="ECO:0007669"/>
    <property type="project" value="UniProtKB-KW"/>
</dbReference>
<evidence type="ECO:0000256" key="2">
    <source>
        <dbReference type="ARBA" id="ARBA00022801"/>
    </source>
</evidence>
<accession>A0A5C6MR82</accession>
<keyword evidence="4" id="KW-1015">Disulfide bond</keyword>
<keyword evidence="1 6" id="KW-0645">Protease</keyword>
<evidence type="ECO:0000256" key="3">
    <source>
        <dbReference type="ARBA" id="ARBA00022825"/>
    </source>
</evidence>
<comment type="caution">
    <text evidence="6">The sequence shown here is derived from an EMBL/GenBank/DDBJ whole genome shotgun (WGS) entry which is preliminary data.</text>
</comment>
<evidence type="ECO:0000256" key="4">
    <source>
        <dbReference type="ARBA" id="ARBA00023157"/>
    </source>
</evidence>
<dbReference type="AlphaFoldDB" id="A0A5C6MR82"/>
<dbReference type="GO" id="GO:0004252">
    <property type="term" value="F:serine-type endopeptidase activity"/>
    <property type="evidence" value="ECO:0007669"/>
    <property type="project" value="InterPro"/>
</dbReference>
<dbReference type="CDD" id="cd00190">
    <property type="entry name" value="Tryp_SPc"/>
    <property type="match status" value="1"/>
</dbReference>
<dbReference type="InterPro" id="IPR018114">
    <property type="entry name" value="TRYPSIN_HIS"/>
</dbReference>
<gene>
    <name evidence="6" type="ORF">D4764_07G0004710</name>
</gene>
<dbReference type="InterPro" id="IPR043504">
    <property type="entry name" value="Peptidase_S1_PA_chymotrypsin"/>
</dbReference>
<dbReference type="InterPro" id="IPR009003">
    <property type="entry name" value="Peptidase_S1_PA"/>
</dbReference>
<dbReference type="PANTHER" id="PTHR24271:SF55">
    <property type="entry name" value="SERINE PROTEASE 57"/>
    <property type="match status" value="1"/>
</dbReference>
<evidence type="ECO:0000313" key="6">
    <source>
        <dbReference type="EMBL" id="TWW57752.1"/>
    </source>
</evidence>
<keyword evidence="2" id="KW-0378">Hydrolase</keyword>
<proteinExistence type="predicted"/>
<dbReference type="InterPro" id="IPR001254">
    <property type="entry name" value="Trypsin_dom"/>
</dbReference>
<dbReference type="Pfam" id="PF00089">
    <property type="entry name" value="Trypsin"/>
    <property type="match status" value="1"/>
</dbReference>
<evidence type="ECO:0000259" key="5">
    <source>
        <dbReference type="PROSITE" id="PS50240"/>
    </source>
</evidence>
<reference evidence="6 7" key="1">
    <citation type="submission" date="2019-04" db="EMBL/GenBank/DDBJ databases">
        <title>Chromosome genome assembly for Takifugu flavidus.</title>
        <authorList>
            <person name="Xiao S."/>
        </authorList>
    </citation>
    <scope>NUCLEOTIDE SEQUENCE [LARGE SCALE GENOMIC DNA]</scope>
    <source>
        <strain evidence="6">HTHZ2018</strain>
        <tissue evidence="6">Muscle</tissue>
    </source>
</reference>
<dbReference type="PANTHER" id="PTHR24271">
    <property type="entry name" value="KALLIKREIN-RELATED"/>
    <property type="match status" value="1"/>
</dbReference>
<dbReference type="PRINTS" id="PR00722">
    <property type="entry name" value="CHYMOTRYPSIN"/>
</dbReference>
<dbReference type="SMART" id="SM00020">
    <property type="entry name" value="Tryp_SPc"/>
    <property type="match status" value="1"/>
</dbReference>
<evidence type="ECO:0000313" key="7">
    <source>
        <dbReference type="Proteomes" id="UP000324091"/>
    </source>
</evidence>
<dbReference type="Gene3D" id="2.40.10.10">
    <property type="entry name" value="Trypsin-like serine proteases"/>
    <property type="match status" value="2"/>
</dbReference>
<dbReference type="SUPFAM" id="SSF50494">
    <property type="entry name" value="Trypsin-like serine proteases"/>
    <property type="match status" value="1"/>
</dbReference>
<dbReference type="FunFam" id="2.40.10.10:FF:000036">
    <property type="entry name" value="Trypsin beta"/>
    <property type="match status" value="1"/>
</dbReference>
<protein>
    <submittedName>
        <fullName evidence="6">Serine protease 57</fullName>
    </submittedName>
</protein>
<dbReference type="PROSITE" id="PS50240">
    <property type="entry name" value="TRYPSIN_DOM"/>
    <property type="match status" value="1"/>
</dbReference>